<proteinExistence type="predicted"/>
<gene>
    <name evidence="2" type="ORF">M3N55_03850</name>
</gene>
<reference evidence="2 3" key="1">
    <citation type="submission" date="2022-05" db="EMBL/GenBank/DDBJ databases">
        <title>Seasonal and diel survey of microbial diversity of the Tyrrhenian coast.</title>
        <authorList>
            <person name="Gattoni G."/>
            <person name="Corral P."/>
        </authorList>
    </citation>
    <scope>NUCLEOTIDE SEQUENCE [LARGE SCALE GENOMIC DNA]</scope>
    <source>
        <strain evidence="2 3">V10</strain>
    </source>
</reference>
<comment type="caution">
    <text evidence="2">The sequence shown here is derived from an EMBL/GenBank/DDBJ whole genome shotgun (WGS) entry which is preliminary data.</text>
</comment>
<dbReference type="InterPro" id="IPR050445">
    <property type="entry name" value="Bact_polysacc_biosynth/exp"/>
</dbReference>
<evidence type="ECO:0000313" key="2">
    <source>
        <dbReference type="EMBL" id="MCL1627853.1"/>
    </source>
</evidence>
<dbReference type="PANTHER" id="PTHR32309:SF13">
    <property type="entry name" value="FERRIC ENTEROBACTIN TRANSPORT PROTEIN FEPE"/>
    <property type="match status" value="1"/>
</dbReference>
<sequence length="295" mass="31445">MVDTTRLEKLLGSAPTPGPKRAGGGAVHQPRSLALSGHRELRRDGARGLSPQRLAQVEAEWDSLQSFTRDPAPNSAMTQFNKQARSPEIAGLFDVLRTQLSQTFADRRLRTLAITAPHNGCGTSFVTAGLLASFARRNEQRVLALDLNVGAPALHRFFELQSPGPMDAMISGAASPHDHLVKITSRVAVGLGAPSDSPDLLSKSISAQELAEMLDELTAELVPQLVICDLPPLLEGDAAMTILPQMGATLLVADSNTTTAADITQCERLLAEKSDFLGVILNQNTSAARSNAKRS</sequence>
<dbReference type="Gene3D" id="3.40.50.300">
    <property type="entry name" value="P-loop containing nucleotide triphosphate hydrolases"/>
    <property type="match status" value="1"/>
</dbReference>
<accession>A0ABT0LZP0</accession>
<keyword evidence="3" id="KW-1185">Reference proteome</keyword>
<dbReference type="PANTHER" id="PTHR32309">
    <property type="entry name" value="TYROSINE-PROTEIN KINASE"/>
    <property type="match status" value="1"/>
</dbReference>
<dbReference type="InterPro" id="IPR027417">
    <property type="entry name" value="P-loop_NTPase"/>
</dbReference>
<organism evidence="2 3">
    <name type="scientific">Roseinatronobacter domitianus</name>
    <dbReference type="NCBI Taxonomy" id="2940293"/>
    <lineage>
        <taxon>Bacteria</taxon>
        <taxon>Pseudomonadati</taxon>
        <taxon>Pseudomonadota</taxon>
        <taxon>Alphaproteobacteria</taxon>
        <taxon>Rhodobacterales</taxon>
        <taxon>Paracoccaceae</taxon>
        <taxon>Roseinatronobacter</taxon>
    </lineage>
</organism>
<evidence type="ECO:0000256" key="1">
    <source>
        <dbReference type="SAM" id="MobiDB-lite"/>
    </source>
</evidence>
<name>A0ABT0LZP0_9RHOB</name>
<dbReference type="SUPFAM" id="SSF52540">
    <property type="entry name" value="P-loop containing nucleoside triphosphate hydrolases"/>
    <property type="match status" value="1"/>
</dbReference>
<dbReference type="RefSeq" id="WP_249056536.1">
    <property type="nucleotide sequence ID" value="NZ_JALZWP010000002.1"/>
</dbReference>
<dbReference type="Proteomes" id="UP001202550">
    <property type="component" value="Unassembled WGS sequence"/>
</dbReference>
<feature type="region of interest" description="Disordered" evidence="1">
    <location>
        <begin position="1"/>
        <end position="32"/>
    </location>
</feature>
<dbReference type="EMBL" id="JALZWP010000002">
    <property type="protein sequence ID" value="MCL1627853.1"/>
    <property type="molecule type" value="Genomic_DNA"/>
</dbReference>
<protein>
    <submittedName>
        <fullName evidence="2">Uncharacterized protein</fullName>
    </submittedName>
</protein>
<evidence type="ECO:0000313" key="3">
    <source>
        <dbReference type="Proteomes" id="UP001202550"/>
    </source>
</evidence>